<comment type="catalytic activity">
    <reaction evidence="7">
        <text>N-methylethanolamine phosphate + S-adenosyl-L-methionine = N,N-dimethylethanolamine phosphate + S-adenosyl-L-homocysteine + H(+)</text>
        <dbReference type="Rhea" id="RHEA:25321"/>
        <dbReference type="ChEBI" id="CHEBI:15378"/>
        <dbReference type="ChEBI" id="CHEBI:57781"/>
        <dbReference type="ChEBI" id="CHEBI:57856"/>
        <dbReference type="ChEBI" id="CHEBI:58641"/>
        <dbReference type="ChEBI" id="CHEBI:59789"/>
        <dbReference type="EC" id="2.1.1.103"/>
    </reaction>
    <physiologicalReaction direction="left-to-right" evidence="7">
        <dbReference type="Rhea" id="RHEA:25322"/>
    </physiologicalReaction>
</comment>
<dbReference type="EMBL" id="BRXW01000130">
    <property type="protein sequence ID" value="GMI08788.1"/>
    <property type="molecule type" value="Genomic_DNA"/>
</dbReference>
<comment type="catalytic activity">
    <reaction evidence="6">
        <text>N,N-dimethylethanolamine phosphate + S-adenosyl-L-methionine = phosphocholine + S-adenosyl-L-homocysteine + H(+)</text>
        <dbReference type="Rhea" id="RHEA:25325"/>
        <dbReference type="ChEBI" id="CHEBI:15378"/>
        <dbReference type="ChEBI" id="CHEBI:57856"/>
        <dbReference type="ChEBI" id="CHEBI:58641"/>
        <dbReference type="ChEBI" id="CHEBI:59789"/>
        <dbReference type="ChEBI" id="CHEBI:295975"/>
        <dbReference type="EC" id="2.1.1.103"/>
    </reaction>
    <physiologicalReaction direction="left-to-right" evidence="6">
        <dbReference type="Rhea" id="RHEA:25326"/>
    </physiologicalReaction>
</comment>
<keyword evidence="4" id="KW-0808">Transferase</keyword>
<dbReference type="Pfam" id="PF02353">
    <property type="entry name" value="CMAS"/>
    <property type="match status" value="1"/>
</dbReference>
<sequence length="323" mass="35793">MLLFRSRAPLRLPPHSIKTFFTTTPPLKNDVSSTSILDHYSNGTLPNSYTSNFLTLLESDGLDLTTLKTSSLQKFDQFHVGGYKSSSLVFSKLNLKPGHTVLDVGSGLGGPARQMALEVEGVNVVGVDLFKSYVELSSVFNVVLSNEVHDEATGRTTMKNVVPPKFLHGDCQELGRYFSAGSFDGAYMIYVGMNIPSLNKLSEQLGLVLKEKGRVSVFDVVRGGEGEVTYPLPFASREEECFMRDEDTYVEAWKPSFKLIEQTDETPFAIHALSNAIKAARKENSDPGLVRIMGENFEVKIENLKKGFEEGQMKCVSHVYEKV</sequence>
<dbReference type="GO" id="GO:0000234">
    <property type="term" value="F:phosphoethanolamine N-methyltransferase activity"/>
    <property type="evidence" value="ECO:0007669"/>
    <property type="project" value="UniProtKB-EC"/>
</dbReference>
<proteinExistence type="predicted"/>
<evidence type="ECO:0000256" key="3">
    <source>
        <dbReference type="ARBA" id="ARBA00022603"/>
    </source>
</evidence>
<dbReference type="SUPFAM" id="SSF53335">
    <property type="entry name" value="S-adenosyl-L-methionine-dependent methyltransferases"/>
    <property type="match status" value="1"/>
</dbReference>
<evidence type="ECO:0000256" key="6">
    <source>
        <dbReference type="ARBA" id="ARBA00047619"/>
    </source>
</evidence>
<comment type="caution">
    <text evidence="8">The sequence shown here is derived from an EMBL/GenBank/DDBJ whole genome shotgun (WGS) entry which is preliminary data.</text>
</comment>
<dbReference type="PANTHER" id="PTHR44307">
    <property type="entry name" value="PHOSPHOETHANOLAMINE METHYLTRANSFERASE"/>
    <property type="match status" value="1"/>
</dbReference>
<dbReference type="Gene3D" id="3.40.50.150">
    <property type="entry name" value="Vaccinia Virus protein VP39"/>
    <property type="match status" value="1"/>
</dbReference>
<dbReference type="PANTHER" id="PTHR44307:SF2">
    <property type="entry name" value="PHOSPHOETHANOLAMINE METHYLTRANSFERASE ISOFORM X1"/>
    <property type="match status" value="1"/>
</dbReference>
<evidence type="ECO:0000256" key="4">
    <source>
        <dbReference type="ARBA" id="ARBA00022679"/>
    </source>
</evidence>
<dbReference type="Proteomes" id="UP001165122">
    <property type="component" value="Unassembled WGS sequence"/>
</dbReference>
<accession>A0A9W7CMV3</accession>
<dbReference type="OrthoDB" id="8300214at2759"/>
<evidence type="ECO:0000256" key="7">
    <source>
        <dbReference type="ARBA" id="ARBA00047841"/>
    </source>
</evidence>
<keyword evidence="9" id="KW-1185">Reference proteome</keyword>
<comment type="pathway">
    <text evidence="1">Phospholipid metabolism; phosphatidylcholine biosynthesis.</text>
</comment>
<evidence type="ECO:0000256" key="2">
    <source>
        <dbReference type="ARBA" id="ARBA00005189"/>
    </source>
</evidence>
<dbReference type="EC" id="2.1.1.103" evidence="5"/>
<dbReference type="AlphaFoldDB" id="A0A9W7CMV3"/>
<evidence type="ECO:0000256" key="1">
    <source>
        <dbReference type="ARBA" id="ARBA00004969"/>
    </source>
</evidence>
<evidence type="ECO:0000256" key="5">
    <source>
        <dbReference type="ARBA" id="ARBA00035674"/>
    </source>
</evidence>
<evidence type="ECO:0000313" key="9">
    <source>
        <dbReference type="Proteomes" id="UP001165122"/>
    </source>
</evidence>
<name>A0A9W7CMV3_9STRA</name>
<reference evidence="9" key="1">
    <citation type="journal article" date="2023" name="Commun. Biol.">
        <title>Genome analysis of Parmales, the sister group of diatoms, reveals the evolutionary specialization of diatoms from phago-mixotrophs to photoautotrophs.</title>
        <authorList>
            <person name="Ban H."/>
            <person name="Sato S."/>
            <person name="Yoshikawa S."/>
            <person name="Yamada K."/>
            <person name="Nakamura Y."/>
            <person name="Ichinomiya M."/>
            <person name="Sato N."/>
            <person name="Blanc-Mathieu R."/>
            <person name="Endo H."/>
            <person name="Kuwata A."/>
            <person name="Ogata H."/>
        </authorList>
    </citation>
    <scope>NUCLEOTIDE SEQUENCE [LARGE SCALE GENOMIC DNA]</scope>
    <source>
        <strain evidence="9">NIES 3700</strain>
    </source>
</reference>
<comment type="pathway">
    <text evidence="2">Lipid metabolism.</text>
</comment>
<keyword evidence="3" id="KW-0489">Methyltransferase</keyword>
<dbReference type="GO" id="GO:0032259">
    <property type="term" value="P:methylation"/>
    <property type="evidence" value="ECO:0007669"/>
    <property type="project" value="UniProtKB-KW"/>
</dbReference>
<protein>
    <recommendedName>
        <fullName evidence="5">phosphoethanolamine N-methyltransferase</fullName>
        <ecNumber evidence="5">2.1.1.103</ecNumber>
    </recommendedName>
</protein>
<evidence type="ECO:0000313" key="8">
    <source>
        <dbReference type="EMBL" id="GMI08788.1"/>
    </source>
</evidence>
<dbReference type="InterPro" id="IPR029063">
    <property type="entry name" value="SAM-dependent_MTases_sf"/>
</dbReference>
<organism evidence="8 9">
    <name type="scientific">Triparma laevis f. longispina</name>
    <dbReference type="NCBI Taxonomy" id="1714387"/>
    <lineage>
        <taxon>Eukaryota</taxon>
        <taxon>Sar</taxon>
        <taxon>Stramenopiles</taxon>
        <taxon>Ochrophyta</taxon>
        <taxon>Bolidophyceae</taxon>
        <taxon>Parmales</taxon>
        <taxon>Triparmaceae</taxon>
        <taxon>Triparma</taxon>
    </lineage>
</organism>
<gene>
    <name evidence="8" type="ORF">TrLO_g10159</name>
</gene>